<dbReference type="CDD" id="cd06261">
    <property type="entry name" value="TM_PBP2"/>
    <property type="match status" value="1"/>
</dbReference>
<dbReference type="EMBL" id="CP031229">
    <property type="protein sequence ID" value="AXH95762.1"/>
    <property type="molecule type" value="Genomic_DNA"/>
</dbReference>
<organism evidence="9 10">
    <name type="scientific">Ornithinimicrobium avium</name>
    <dbReference type="NCBI Taxonomy" id="2283195"/>
    <lineage>
        <taxon>Bacteria</taxon>
        <taxon>Bacillati</taxon>
        <taxon>Actinomycetota</taxon>
        <taxon>Actinomycetes</taxon>
        <taxon>Micrococcales</taxon>
        <taxon>Ornithinimicrobiaceae</taxon>
        <taxon>Ornithinimicrobium</taxon>
    </lineage>
</organism>
<evidence type="ECO:0000256" key="5">
    <source>
        <dbReference type="ARBA" id="ARBA00022989"/>
    </source>
</evidence>
<name>A0A345NL54_9MICO</name>
<feature type="transmembrane region" description="Helical" evidence="7">
    <location>
        <begin position="111"/>
        <end position="131"/>
    </location>
</feature>
<keyword evidence="3" id="KW-1003">Cell membrane</keyword>
<sequence>MSTKLKSWGPGLLLISPSLVLMAVFVYGFIGISFQQSMTDSHTAGQATGRAPVSFVGLANYWALLQTPAFQHSLRNLLVFTVVFLLGTLVIGFCWAWVMDRPIRGEGIFRSVYLFPMAVSFVASGVVWKWLLNANQGESASGLNRLFQMLGLDFLQNSWWADATWGILAIALPAIWQLSGYVMALFLAGFRGIPEELREAARVDGATEMQLYRHVIFPQLSPVALSALVIIGHMSLKSFDLIMSIANQSSYSTKVPAIDMYNYATVYDYANSAAVGIILLVLVALAVVPYLWYDARTRKEGR</sequence>
<evidence type="ECO:0000256" key="2">
    <source>
        <dbReference type="ARBA" id="ARBA00022448"/>
    </source>
</evidence>
<dbReference type="InterPro" id="IPR035906">
    <property type="entry name" value="MetI-like_sf"/>
</dbReference>
<dbReference type="Pfam" id="PF00528">
    <property type="entry name" value="BPD_transp_1"/>
    <property type="match status" value="1"/>
</dbReference>
<dbReference type="Proteomes" id="UP000253790">
    <property type="component" value="Chromosome"/>
</dbReference>
<dbReference type="OrthoDB" id="9805974at2"/>
<protein>
    <submittedName>
        <fullName evidence="9">Sugar ABC transporter permease</fullName>
    </submittedName>
</protein>
<keyword evidence="2 7" id="KW-0813">Transport</keyword>
<feature type="transmembrane region" description="Helical" evidence="7">
    <location>
        <begin position="269"/>
        <end position="293"/>
    </location>
</feature>
<keyword evidence="10" id="KW-1185">Reference proteome</keyword>
<feature type="transmembrane region" description="Helical" evidence="7">
    <location>
        <begin position="77"/>
        <end position="99"/>
    </location>
</feature>
<keyword evidence="5 7" id="KW-1133">Transmembrane helix</keyword>
<dbReference type="InterPro" id="IPR000515">
    <property type="entry name" value="MetI-like"/>
</dbReference>
<accession>A0A345NL54</accession>
<dbReference type="PANTHER" id="PTHR30193">
    <property type="entry name" value="ABC TRANSPORTER PERMEASE PROTEIN"/>
    <property type="match status" value="1"/>
</dbReference>
<proteinExistence type="inferred from homology"/>
<evidence type="ECO:0000256" key="7">
    <source>
        <dbReference type="RuleBase" id="RU363032"/>
    </source>
</evidence>
<dbReference type="GO" id="GO:0005886">
    <property type="term" value="C:plasma membrane"/>
    <property type="evidence" value="ECO:0007669"/>
    <property type="project" value="UniProtKB-SubCell"/>
</dbReference>
<dbReference type="AlphaFoldDB" id="A0A345NL54"/>
<evidence type="ECO:0000256" key="4">
    <source>
        <dbReference type="ARBA" id="ARBA00022692"/>
    </source>
</evidence>
<feature type="transmembrane region" description="Helical" evidence="7">
    <location>
        <begin position="12"/>
        <end position="34"/>
    </location>
</feature>
<evidence type="ECO:0000259" key="8">
    <source>
        <dbReference type="PROSITE" id="PS50928"/>
    </source>
</evidence>
<dbReference type="RefSeq" id="WP_114927527.1">
    <property type="nucleotide sequence ID" value="NZ_CP031229.1"/>
</dbReference>
<dbReference type="PROSITE" id="PS50928">
    <property type="entry name" value="ABC_TM1"/>
    <property type="match status" value="1"/>
</dbReference>
<gene>
    <name evidence="9" type="ORF">DV701_06130</name>
</gene>
<evidence type="ECO:0000256" key="6">
    <source>
        <dbReference type="ARBA" id="ARBA00023136"/>
    </source>
</evidence>
<dbReference type="KEGG" id="orn:DV701_06130"/>
<dbReference type="SUPFAM" id="SSF161098">
    <property type="entry name" value="MetI-like"/>
    <property type="match status" value="1"/>
</dbReference>
<comment type="subcellular location">
    <subcellularLocation>
        <location evidence="1 7">Cell membrane</location>
        <topology evidence="1 7">Multi-pass membrane protein</topology>
    </subcellularLocation>
</comment>
<feature type="domain" description="ABC transmembrane type-1" evidence="8">
    <location>
        <begin position="74"/>
        <end position="290"/>
    </location>
</feature>
<dbReference type="PANTHER" id="PTHR30193:SF42">
    <property type="entry name" value="ABC TRANSPORTER PERMEASE PROTEIN"/>
    <property type="match status" value="1"/>
</dbReference>
<dbReference type="InterPro" id="IPR051393">
    <property type="entry name" value="ABC_transporter_permease"/>
</dbReference>
<keyword evidence="6 7" id="KW-0472">Membrane</keyword>
<feature type="transmembrane region" description="Helical" evidence="7">
    <location>
        <begin position="165"/>
        <end position="190"/>
    </location>
</feature>
<evidence type="ECO:0000313" key="10">
    <source>
        <dbReference type="Proteomes" id="UP000253790"/>
    </source>
</evidence>
<dbReference type="GO" id="GO:0055085">
    <property type="term" value="P:transmembrane transport"/>
    <property type="evidence" value="ECO:0007669"/>
    <property type="project" value="InterPro"/>
</dbReference>
<keyword evidence="4 7" id="KW-0812">Transmembrane</keyword>
<feature type="transmembrane region" description="Helical" evidence="7">
    <location>
        <begin position="211"/>
        <end position="234"/>
    </location>
</feature>
<comment type="similarity">
    <text evidence="7">Belongs to the binding-protein-dependent transport system permease family.</text>
</comment>
<evidence type="ECO:0000256" key="3">
    <source>
        <dbReference type="ARBA" id="ARBA00022475"/>
    </source>
</evidence>
<evidence type="ECO:0000313" key="9">
    <source>
        <dbReference type="EMBL" id="AXH95762.1"/>
    </source>
</evidence>
<dbReference type="Gene3D" id="1.10.3720.10">
    <property type="entry name" value="MetI-like"/>
    <property type="match status" value="1"/>
</dbReference>
<reference evidence="9 10" key="1">
    <citation type="submission" date="2018-07" db="EMBL/GenBank/DDBJ databases">
        <title>Complete genome sequencing of Ornithinimicrobium sp. AMA3305.</title>
        <authorList>
            <person name="Bae J.-W."/>
        </authorList>
    </citation>
    <scope>NUCLEOTIDE SEQUENCE [LARGE SCALE GENOMIC DNA]</scope>
    <source>
        <strain evidence="9 10">AMA3305</strain>
    </source>
</reference>
<evidence type="ECO:0000256" key="1">
    <source>
        <dbReference type="ARBA" id="ARBA00004651"/>
    </source>
</evidence>